<dbReference type="AlphaFoldDB" id="A0A9Q8SCV1"/>
<dbReference type="RefSeq" id="XP_049136514.1">
    <property type="nucleotide sequence ID" value="XM_049280557.1"/>
</dbReference>
<accession>A0A9Q8SCV1</accession>
<gene>
    <name evidence="1" type="ORF">CLUP02_01517</name>
</gene>
<organism evidence="1 2">
    <name type="scientific">Colletotrichum lupini</name>
    <dbReference type="NCBI Taxonomy" id="145971"/>
    <lineage>
        <taxon>Eukaryota</taxon>
        <taxon>Fungi</taxon>
        <taxon>Dikarya</taxon>
        <taxon>Ascomycota</taxon>
        <taxon>Pezizomycotina</taxon>
        <taxon>Sordariomycetes</taxon>
        <taxon>Hypocreomycetidae</taxon>
        <taxon>Glomerellales</taxon>
        <taxon>Glomerellaceae</taxon>
        <taxon>Colletotrichum</taxon>
        <taxon>Colletotrichum acutatum species complex</taxon>
    </lineage>
</organism>
<keyword evidence="2" id="KW-1185">Reference proteome</keyword>
<dbReference type="KEGG" id="clup:CLUP02_01517"/>
<proteinExistence type="predicted"/>
<dbReference type="GeneID" id="73335567"/>
<dbReference type="EMBL" id="CP019471">
    <property type="protein sequence ID" value="UQC74865.1"/>
    <property type="molecule type" value="Genomic_DNA"/>
</dbReference>
<evidence type="ECO:0000313" key="2">
    <source>
        <dbReference type="Proteomes" id="UP000830671"/>
    </source>
</evidence>
<name>A0A9Q8SCV1_9PEZI</name>
<sequence length="467" mass="52438">MSINVCSVDDAQKSEGLASGRLKENFSIAFWELTSNNSVTANTWHADFQRLSLLHVAGLPRMHSIYLALQIELSGQNNDLPVSSTIYQNPAHLFSSGSHYDESRDLRHLCLWLSLHRRLGAADIKGLGCIPVHPHQDTNQCLVRGWKTQYEYLAANVNIRIKLTEPDLKASEAYEETGLGAVVPRTRVQPDQQTGGVTPDHNVPTGKGWRYQESTQLLCLGWPTIKPVQLSKPSKKLVLQGQRLAKMADKQIILKGNSSSRFDEIEAPKTDNEMLLETPRPKIESFGTRQQKALKRLEKVNFLLAGMSRGEPPVIDGIWGWQVHCPALRVRNSGTHGIQTCNFARRPPRAAPPKQRAIPFRSGALSYQWLARSLTFCLPPGPQKLTGLRTLELNVGLWWTSRSAEDRLFGRIRTGLEYSQPPFGDLLPGPIQFPAPNPASYLTRPRLQHPYHKVFFSSTDDTVYRFA</sequence>
<protein>
    <submittedName>
        <fullName evidence="1">Uncharacterized protein</fullName>
    </submittedName>
</protein>
<reference evidence="1" key="1">
    <citation type="journal article" date="2021" name="Mol. Plant Microbe Interact.">
        <title>Complete Genome Sequence of the Plant-Pathogenic Fungus Colletotrichum lupini.</title>
        <authorList>
            <person name="Baroncelli R."/>
            <person name="Pensec F."/>
            <person name="Da Lio D."/>
            <person name="Boufleur T."/>
            <person name="Vicente I."/>
            <person name="Sarrocco S."/>
            <person name="Picot A."/>
            <person name="Baraldi E."/>
            <person name="Sukno S."/>
            <person name="Thon M."/>
            <person name="Le Floch G."/>
        </authorList>
    </citation>
    <scope>NUCLEOTIDE SEQUENCE</scope>
    <source>
        <strain evidence="1">IMI 504893</strain>
    </source>
</reference>
<dbReference type="Proteomes" id="UP000830671">
    <property type="component" value="Chromosome 1"/>
</dbReference>
<evidence type="ECO:0000313" key="1">
    <source>
        <dbReference type="EMBL" id="UQC74865.1"/>
    </source>
</evidence>